<comment type="caution">
    <text evidence="2">The sequence shown here is derived from an EMBL/GenBank/DDBJ whole genome shotgun (WGS) entry which is preliminary data.</text>
</comment>
<protein>
    <recommendedName>
        <fullName evidence="1">Phosphotyrosine protein phosphatase I domain-containing protein</fullName>
    </recommendedName>
</protein>
<sequence>MHVLFVCSRNRLRSPTAEQVFRSWPGVQVASAGLKPDADEVVTSEDLEWADLVLVMEKKHKQELSRRFMPFLRDTPVAVLGIPDDYAYMAPELVDLLLRKVPPYLSGDVRGK</sequence>
<dbReference type="SUPFAM" id="SSF52788">
    <property type="entry name" value="Phosphotyrosine protein phosphatases I"/>
    <property type="match status" value="1"/>
</dbReference>
<gene>
    <name evidence="2" type="ORF">FHX39_001900</name>
</gene>
<dbReference type="InterPro" id="IPR016919">
    <property type="entry name" value="UCP029416_PTP"/>
</dbReference>
<organism evidence="2 3">
    <name type="scientific">Microlunatus antarcticus</name>
    <dbReference type="NCBI Taxonomy" id="53388"/>
    <lineage>
        <taxon>Bacteria</taxon>
        <taxon>Bacillati</taxon>
        <taxon>Actinomycetota</taxon>
        <taxon>Actinomycetes</taxon>
        <taxon>Propionibacteriales</taxon>
        <taxon>Propionibacteriaceae</taxon>
        <taxon>Microlunatus</taxon>
    </lineage>
</organism>
<dbReference type="Proteomes" id="UP000565572">
    <property type="component" value="Unassembled WGS sequence"/>
</dbReference>
<dbReference type="RefSeq" id="WP_183337859.1">
    <property type="nucleotide sequence ID" value="NZ_JACHZG010000001.1"/>
</dbReference>
<dbReference type="InterPro" id="IPR036196">
    <property type="entry name" value="Ptyr_pPase_sf"/>
</dbReference>
<dbReference type="PIRSF" id="PIRSF029416">
    <property type="entry name" value="UCP029416_PTP"/>
    <property type="match status" value="1"/>
</dbReference>
<proteinExistence type="predicted"/>
<feature type="domain" description="Phosphotyrosine protein phosphatase I" evidence="1">
    <location>
        <begin position="1"/>
        <end position="96"/>
    </location>
</feature>
<name>A0A7W5JVA0_9ACTN</name>
<evidence type="ECO:0000313" key="2">
    <source>
        <dbReference type="EMBL" id="MBB3326956.1"/>
    </source>
</evidence>
<dbReference type="AlphaFoldDB" id="A0A7W5JVA0"/>
<evidence type="ECO:0000259" key="1">
    <source>
        <dbReference type="SMART" id="SM00226"/>
    </source>
</evidence>
<reference evidence="2 3" key="1">
    <citation type="submission" date="2020-08" db="EMBL/GenBank/DDBJ databases">
        <title>Sequencing the genomes of 1000 actinobacteria strains.</title>
        <authorList>
            <person name="Klenk H.-P."/>
        </authorList>
    </citation>
    <scope>NUCLEOTIDE SEQUENCE [LARGE SCALE GENOMIC DNA]</scope>
    <source>
        <strain evidence="2 3">DSM 11053</strain>
    </source>
</reference>
<dbReference type="Gene3D" id="3.40.50.2300">
    <property type="match status" value="1"/>
</dbReference>
<dbReference type="EMBL" id="JACHZG010000001">
    <property type="protein sequence ID" value="MBB3326956.1"/>
    <property type="molecule type" value="Genomic_DNA"/>
</dbReference>
<dbReference type="SMART" id="SM00226">
    <property type="entry name" value="LMWPc"/>
    <property type="match status" value="1"/>
</dbReference>
<accession>A0A7W5JVA0</accession>
<dbReference type="InterPro" id="IPR023485">
    <property type="entry name" value="Ptyr_pPase"/>
</dbReference>
<keyword evidence="3" id="KW-1185">Reference proteome</keyword>
<evidence type="ECO:0000313" key="3">
    <source>
        <dbReference type="Proteomes" id="UP000565572"/>
    </source>
</evidence>